<sequence length="58" mass="6209">MGEVVNLRRARKARARDTAETTAATNRAAFGRSKAERAATAHDAARAGRALDGAKREE</sequence>
<dbReference type="RefSeq" id="WP_189676022.1">
    <property type="nucleotide sequence ID" value="NZ_BNAQ01000002.1"/>
</dbReference>
<evidence type="ECO:0000313" key="2">
    <source>
        <dbReference type="EMBL" id="GHH15685.1"/>
    </source>
</evidence>
<proteinExistence type="predicted"/>
<comment type="caution">
    <text evidence="2">The sequence shown here is derived from an EMBL/GenBank/DDBJ whole genome shotgun (WGS) entry which is preliminary data.</text>
</comment>
<dbReference type="EMBL" id="BNAQ01000002">
    <property type="protein sequence ID" value="GHH15685.1"/>
    <property type="molecule type" value="Genomic_DNA"/>
</dbReference>
<name>A0ABQ3LHB8_9SPHN</name>
<dbReference type="Pfam" id="PF13770">
    <property type="entry name" value="DUF4169"/>
    <property type="match status" value="1"/>
</dbReference>
<evidence type="ECO:0000256" key="1">
    <source>
        <dbReference type="SAM" id="MobiDB-lite"/>
    </source>
</evidence>
<evidence type="ECO:0008006" key="4">
    <source>
        <dbReference type="Google" id="ProtNLM"/>
    </source>
</evidence>
<gene>
    <name evidence="2" type="ORF">GCM10008023_18890</name>
</gene>
<reference evidence="3" key="1">
    <citation type="journal article" date="2019" name="Int. J. Syst. Evol. Microbiol.">
        <title>The Global Catalogue of Microorganisms (GCM) 10K type strain sequencing project: providing services to taxonomists for standard genome sequencing and annotation.</title>
        <authorList>
            <consortium name="The Broad Institute Genomics Platform"/>
            <consortium name="The Broad Institute Genome Sequencing Center for Infectious Disease"/>
            <person name="Wu L."/>
            <person name="Ma J."/>
        </authorList>
    </citation>
    <scope>NUCLEOTIDE SEQUENCE [LARGE SCALE GENOMIC DNA]</scope>
    <source>
        <strain evidence="3">CGMCC 1.8957</strain>
    </source>
</reference>
<protein>
    <recommendedName>
        <fullName evidence="4">DUF4169 family protein</fullName>
    </recommendedName>
</protein>
<feature type="region of interest" description="Disordered" evidence="1">
    <location>
        <begin position="1"/>
        <end position="58"/>
    </location>
</feature>
<accession>A0ABQ3LHB8</accession>
<organism evidence="2 3">
    <name type="scientific">Sphingomonas glacialis</name>
    <dbReference type="NCBI Taxonomy" id="658225"/>
    <lineage>
        <taxon>Bacteria</taxon>
        <taxon>Pseudomonadati</taxon>
        <taxon>Pseudomonadota</taxon>
        <taxon>Alphaproteobacteria</taxon>
        <taxon>Sphingomonadales</taxon>
        <taxon>Sphingomonadaceae</taxon>
        <taxon>Sphingomonas</taxon>
    </lineage>
</organism>
<dbReference type="Proteomes" id="UP000652430">
    <property type="component" value="Unassembled WGS sequence"/>
</dbReference>
<feature type="compositionally biased region" description="Basic and acidic residues" evidence="1">
    <location>
        <begin position="33"/>
        <end position="46"/>
    </location>
</feature>
<dbReference type="InterPro" id="IPR025227">
    <property type="entry name" value="DUF4169"/>
</dbReference>
<feature type="compositionally biased region" description="Low complexity" evidence="1">
    <location>
        <begin position="20"/>
        <end position="29"/>
    </location>
</feature>
<evidence type="ECO:0000313" key="3">
    <source>
        <dbReference type="Proteomes" id="UP000652430"/>
    </source>
</evidence>
<keyword evidence="3" id="KW-1185">Reference proteome</keyword>